<keyword evidence="10" id="KW-0503">Monooxygenase</keyword>
<dbReference type="OMA" id="IMDAWIL"/>
<keyword evidence="9 10" id="KW-0349">Heme</keyword>
<dbReference type="PRINTS" id="PR00465">
    <property type="entry name" value="EP450IV"/>
</dbReference>
<evidence type="ECO:0000256" key="5">
    <source>
        <dbReference type="ARBA" id="ARBA00023004"/>
    </source>
</evidence>
<dbReference type="GO" id="GO:0016491">
    <property type="term" value="F:oxidoreductase activity"/>
    <property type="evidence" value="ECO:0000318"/>
    <property type="project" value="GO_Central"/>
</dbReference>
<keyword evidence="13" id="KW-1185">Reference proteome</keyword>
<dbReference type="EnsemblPlants" id="Pp3c2_27810V3.2">
    <property type="protein sequence ID" value="Pp3c2_27810V3.2"/>
    <property type="gene ID" value="Pp3c2_27810"/>
</dbReference>
<dbReference type="EMBL" id="ABEU02000002">
    <property type="protein sequence ID" value="PNR60492.1"/>
    <property type="molecule type" value="Genomic_DNA"/>
</dbReference>
<gene>
    <name evidence="12" type="primary">LOC112277322</name>
    <name evidence="11" type="ORF">PHYPA_003285</name>
</gene>
<sequence length="503" mass="57412">METLIGAVSRIEWRVGLVLVVSAYVVYEQLSFMTKRKHLPGPSFVLPFVGNVIAMVVDPAGFWDQQANYALKVGVSWNALLGKFVLFVRDSQLSQKVFANVRPDAFHLVGHPLGRKLFGEHNLIFMFGEEHKDLRRRLAPLFTTKSLGVYISIQEKTQKEHIAKWMAIAKDLGDDPIRVRMLCRNMNLETSQNVFVGPYLTPDMRRQFDEDYKNFNTGLMSLPINLPAFSFYKATRSVRNIQNMLTKCATASKARMAMGENPSCLMDFWMIETVRELRDAEAANTPPPPHSSDYEIGCHLFDFLFAAQDASTSSLVWAITLIESHPYVLEKLREELLCLRPDPLAPYTPESLREMKYTEMVVKEVLRYRPPATLVPHIANTDFALTDTYTVPKGTIVFPSLLDSSFQGFKDPEVFDPERFSPERMEDLVYKKNWLLFGAGPHQCIGQRYAINQLMLFISLFFTQVDVKRARKPGCDDLVYTPTIAPKDEGLVYLSPRIVKQKD</sequence>
<comment type="similarity">
    <text evidence="2 10">Belongs to the cytochrome P450 family.</text>
</comment>
<accession>A9RQL1</accession>
<evidence type="ECO:0000256" key="9">
    <source>
        <dbReference type="PIRSR" id="PIRSR602403-1"/>
    </source>
</evidence>
<dbReference type="GO" id="GO:0020037">
    <property type="term" value="F:heme binding"/>
    <property type="evidence" value="ECO:0007669"/>
    <property type="project" value="InterPro"/>
</dbReference>
<proteinExistence type="inferred from homology"/>
<evidence type="ECO:0000256" key="6">
    <source>
        <dbReference type="ARBA" id="ARBA00039038"/>
    </source>
</evidence>
<dbReference type="Proteomes" id="UP000006727">
    <property type="component" value="Chromosome 2"/>
</dbReference>
<dbReference type="InterPro" id="IPR001128">
    <property type="entry name" value="Cyt_P450"/>
</dbReference>
<dbReference type="EC" id="1.14.19.41" evidence="6"/>
<dbReference type="GeneID" id="112277322"/>
<comment type="cofactor">
    <cofactor evidence="1 9">
        <name>heme</name>
        <dbReference type="ChEBI" id="CHEBI:30413"/>
    </cofactor>
</comment>
<evidence type="ECO:0000256" key="7">
    <source>
        <dbReference type="ARBA" id="ARBA00041546"/>
    </source>
</evidence>
<evidence type="ECO:0000313" key="13">
    <source>
        <dbReference type="Proteomes" id="UP000006727"/>
    </source>
</evidence>
<dbReference type="Gramene" id="Pp3c2_27810V3.3">
    <property type="protein sequence ID" value="Pp3c2_27810V3.3"/>
    <property type="gene ID" value="Pp3c2_27810"/>
</dbReference>
<evidence type="ECO:0000313" key="12">
    <source>
        <dbReference type="EnsemblPlants" id="Pp3c2_27810V3.1"/>
    </source>
</evidence>
<dbReference type="InterPro" id="IPR036396">
    <property type="entry name" value="Cyt_P450_sf"/>
</dbReference>
<evidence type="ECO:0000256" key="8">
    <source>
        <dbReference type="ARBA" id="ARBA00047463"/>
    </source>
</evidence>
<dbReference type="PaxDb" id="3218-PP1S22_283V6.1"/>
<dbReference type="EnsemblPlants" id="Pp3c2_27810V3.1">
    <property type="protein sequence ID" value="Pp3c2_27810V3.1"/>
    <property type="gene ID" value="Pp3c2_27810"/>
</dbReference>
<dbReference type="PROSITE" id="PS00086">
    <property type="entry name" value="CYTOCHROME_P450"/>
    <property type="match status" value="1"/>
</dbReference>
<dbReference type="Gene3D" id="1.10.630.10">
    <property type="entry name" value="Cytochrome P450"/>
    <property type="match status" value="1"/>
</dbReference>
<dbReference type="eggNOG" id="KOG0157">
    <property type="taxonomic scope" value="Eukaryota"/>
</dbReference>
<keyword evidence="3 9" id="KW-0479">Metal-binding</keyword>
<feature type="binding site" description="axial binding residue" evidence="9">
    <location>
        <position position="444"/>
    </location>
    <ligand>
        <name>heme</name>
        <dbReference type="ChEBI" id="CHEBI:30413"/>
    </ligand>
    <ligandPart>
        <name>Fe</name>
        <dbReference type="ChEBI" id="CHEBI:18248"/>
    </ligandPart>
</feature>
<reference evidence="11 13" key="1">
    <citation type="journal article" date="2008" name="Science">
        <title>The Physcomitrella genome reveals evolutionary insights into the conquest of land by plants.</title>
        <authorList>
            <person name="Rensing S."/>
            <person name="Lang D."/>
            <person name="Zimmer A."/>
            <person name="Terry A."/>
            <person name="Salamov A."/>
            <person name="Shapiro H."/>
            <person name="Nishiyama T."/>
            <person name="Perroud P.-F."/>
            <person name="Lindquist E."/>
            <person name="Kamisugi Y."/>
            <person name="Tanahashi T."/>
            <person name="Sakakibara K."/>
            <person name="Fujita T."/>
            <person name="Oishi K."/>
            <person name="Shin-I T."/>
            <person name="Kuroki Y."/>
            <person name="Toyoda A."/>
            <person name="Suzuki Y."/>
            <person name="Hashimoto A."/>
            <person name="Yamaguchi K."/>
            <person name="Sugano A."/>
            <person name="Kohara Y."/>
            <person name="Fujiyama A."/>
            <person name="Anterola A."/>
            <person name="Aoki S."/>
            <person name="Ashton N."/>
            <person name="Barbazuk W.B."/>
            <person name="Barker E."/>
            <person name="Bennetzen J."/>
            <person name="Bezanilla M."/>
            <person name="Blankenship R."/>
            <person name="Cho S.H."/>
            <person name="Dutcher S."/>
            <person name="Estelle M."/>
            <person name="Fawcett J.A."/>
            <person name="Gundlach H."/>
            <person name="Hanada K."/>
            <person name="Heyl A."/>
            <person name="Hicks K.A."/>
            <person name="Hugh J."/>
            <person name="Lohr M."/>
            <person name="Mayer K."/>
            <person name="Melkozernov A."/>
            <person name="Murata T."/>
            <person name="Nelson D."/>
            <person name="Pils B."/>
            <person name="Prigge M."/>
            <person name="Reiss B."/>
            <person name="Renner T."/>
            <person name="Rombauts S."/>
            <person name="Rushton P."/>
            <person name="Sanderfoot A."/>
            <person name="Schween G."/>
            <person name="Shiu S.-H."/>
            <person name="Stueber K."/>
            <person name="Theodoulou F.L."/>
            <person name="Tu H."/>
            <person name="Van de Peer Y."/>
            <person name="Verrier P.J."/>
            <person name="Waters E."/>
            <person name="Wood A."/>
            <person name="Yang L."/>
            <person name="Cove D."/>
            <person name="Cuming A."/>
            <person name="Hasebe M."/>
            <person name="Lucas S."/>
            <person name="Mishler D.B."/>
            <person name="Reski R."/>
            <person name="Grigoriev I."/>
            <person name="Quatrano R.S."/>
            <person name="Boore J.L."/>
        </authorList>
    </citation>
    <scope>NUCLEOTIDE SEQUENCE [LARGE SCALE GENOMIC DNA]</scope>
    <source>
        <strain evidence="12 13">cv. Gransden 2004</strain>
    </source>
</reference>
<dbReference type="GO" id="GO:0004497">
    <property type="term" value="F:monooxygenase activity"/>
    <property type="evidence" value="ECO:0007669"/>
    <property type="project" value="UniProtKB-KW"/>
</dbReference>
<dbReference type="PANTHER" id="PTHR24286">
    <property type="entry name" value="CYTOCHROME P450 26"/>
    <property type="match status" value="1"/>
</dbReference>
<dbReference type="AlphaFoldDB" id="A9RQL1"/>
<dbReference type="KEGG" id="ppp:112277322"/>
<dbReference type="OrthoDB" id="1372046at2759"/>
<evidence type="ECO:0000256" key="3">
    <source>
        <dbReference type="ARBA" id="ARBA00022723"/>
    </source>
</evidence>
<keyword evidence="4 10" id="KW-0560">Oxidoreductase</keyword>
<keyword evidence="5 9" id="KW-0408">Iron</keyword>
<evidence type="ECO:0000313" key="11">
    <source>
        <dbReference type="EMBL" id="PNR60492.1"/>
    </source>
</evidence>
<name>A9RQL1_PHYPA</name>
<evidence type="ECO:0000256" key="2">
    <source>
        <dbReference type="ARBA" id="ARBA00010617"/>
    </source>
</evidence>
<dbReference type="RefSeq" id="XP_024365257.1">
    <property type="nucleotide sequence ID" value="XM_024509489.2"/>
</dbReference>
<dbReference type="GO" id="GO:0000249">
    <property type="term" value="F:C-22 sterol desaturase (NADPH) activity"/>
    <property type="evidence" value="ECO:0007669"/>
    <property type="project" value="UniProtKB-EC"/>
</dbReference>
<dbReference type="SUPFAM" id="SSF48264">
    <property type="entry name" value="Cytochrome P450"/>
    <property type="match status" value="1"/>
</dbReference>
<dbReference type="Gramene" id="Pp3c2_27810V3.1">
    <property type="protein sequence ID" value="Pp3c2_27810V3.1"/>
    <property type="gene ID" value="Pp3c2_27810"/>
</dbReference>
<reference evidence="11 13" key="2">
    <citation type="journal article" date="2018" name="Plant J.">
        <title>The Physcomitrella patens chromosome-scale assembly reveals moss genome structure and evolution.</title>
        <authorList>
            <person name="Lang D."/>
            <person name="Ullrich K.K."/>
            <person name="Murat F."/>
            <person name="Fuchs J."/>
            <person name="Jenkins J."/>
            <person name="Haas F.B."/>
            <person name="Piednoel M."/>
            <person name="Gundlach H."/>
            <person name="Van Bel M."/>
            <person name="Meyberg R."/>
            <person name="Vives C."/>
            <person name="Morata J."/>
            <person name="Symeonidi A."/>
            <person name="Hiss M."/>
            <person name="Muchero W."/>
            <person name="Kamisugi Y."/>
            <person name="Saleh O."/>
            <person name="Blanc G."/>
            <person name="Decker E.L."/>
            <person name="van Gessel N."/>
            <person name="Grimwood J."/>
            <person name="Hayes R.D."/>
            <person name="Graham S.W."/>
            <person name="Gunter L.E."/>
            <person name="McDaniel S.F."/>
            <person name="Hoernstein S.N.W."/>
            <person name="Larsson A."/>
            <person name="Li F.W."/>
            <person name="Perroud P.F."/>
            <person name="Phillips J."/>
            <person name="Ranjan P."/>
            <person name="Rokshar D.S."/>
            <person name="Rothfels C.J."/>
            <person name="Schneider L."/>
            <person name="Shu S."/>
            <person name="Stevenson D.W."/>
            <person name="Thummler F."/>
            <person name="Tillich M."/>
            <person name="Villarreal Aguilar J.C."/>
            <person name="Widiez T."/>
            <person name="Wong G.K."/>
            <person name="Wymore A."/>
            <person name="Zhang Y."/>
            <person name="Zimmer A.D."/>
            <person name="Quatrano R.S."/>
            <person name="Mayer K.F.X."/>
            <person name="Goodstein D."/>
            <person name="Casacuberta J.M."/>
            <person name="Vandepoele K."/>
            <person name="Reski R."/>
            <person name="Cuming A.C."/>
            <person name="Tuskan G.A."/>
            <person name="Maumus F."/>
            <person name="Salse J."/>
            <person name="Schmutz J."/>
            <person name="Rensing S.A."/>
        </authorList>
    </citation>
    <scope>NUCLEOTIDE SEQUENCE [LARGE SCALE GENOMIC DNA]</scope>
    <source>
        <strain evidence="12 13">cv. Gransden 2004</strain>
    </source>
</reference>
<dbReference type="CDD" id="cd11082">
    <property type="entry name" value="CYP61_CYP710"/>
    <property type="match status" value="1"/>
</dbReference>
<dbReference type="FunCoup" id="A9RQL1">
    <property type="interactions" value="837"/>
</dbReference>
<dbReference type="GO" id="GO:0005506">
    <property type="term" value="F:iron ion binding"/>
    <property type="evidence" value="ECO:0007669"/>
    <property type="project" value="InterPro"/>
</dbReference>
<dbReference type="PRINTS" id="PR00385">
    <property type="entry name" value="P450"/>
</dbReference>
<dbReference type="FunFam" id="1.10.630.10:FF:000021">
    <property type="entry name" value="Cytochrome P450 61"/>
    <property type="match status" value="1"/>
</dbReference>
<reference evidence="12" key="3">
    <citation type="submission" date="2020-12" db="UniProtKB">
        <authorList>
            <consortium name="EnsemblPlants"/>
        </authorList>
    </citation>
    <scope>IDENTIFICATION</scope>
</reference>
<dbReference type="HOGENOM" id="CLU_023517_1_0_1"/>
<dbReference type="InterPro" id="IPR017972">
    <property type="entry name" value="Cyt_P450_CS"/>
</dbReference>
<dbReference type="Gramene" id="Pp3c2_27810V3.2">
    <property type="protein sequence ID" value="Pp3c2_27810V3.2"/>
    <property type="gene ID" value="Pp3c2_27810"/>
</dbReference>
<dbReference type="Pfam" id="PF00067">
    <property type="entry name" value="p450"/>
    <property type="match status" value="1"/>
</dbReference>
<evidence type="ECO:0000256" key="10">
    <source>
        <dbReference type="RuleBase" id="RU000461"/>
    </source>
</evidence>
<organism evidence="11">
    <name type="scientific">Physcomitrium patens</name>
    <name type="common">Spreading-leaved earth moss</name>
    <name type="synonym">Physcomitrella patens</name>
    <dbReference type="NCBI Taxonomy" id="3218"/>
    <lineage>
        <taxon>Eukaryota</taxon>
        <taxon>Viridiplantae</taxon>
        <taxon>Streptophyta</taxon>
        <taxon>Embryophyta</taxon>
        <taxon>Bryophyta</taxon>
        <taxon>Bryophytina</taxon>
        <taxon>Bryopsida</taxon>
        <taxon>Funariidae</taxon>
        <taxon>Funariales</taxon>
        <taxon>Funariaceae</taxon>
        <taxon>Physcomitrium</taxon>
    </lineage>
</organism>
<protein>
    <recommendedName>
        <fullName evidence="6">sterol 22-desaturase</fullName>
        <ecNumber evidence="6">1.14.19.41</ecNumber>
    </recommendedName>
    <alternativeName>
        <fullName evidence="7">C-22 sterol desaturase</fullName>
    </alternativeName>
</protein>
<dbReference type="STRING" id="3218.A9RQL1"/>
<dbReference type="PANTHER" id="PTHR24286:SF228">
    <property type="entry name" value="C-22 STEROL DESATURASE ERG5"/>
    <property type="match status" value="1"/>
</dbReference>
<dbReference type="EnsemblPlants" id="Pp3c2_27810V3.3">
    <property type="protein sequence ID" value="Pp3c2_27810V3.3"/>
    <property type="gene ID" value="Pp3c2_27810"/>
</dbReference>
<evidence type="ECO:0000256" key="1">
    <source>
        <dbReference type="ARBA" id="ARBA00001971"/>
    </source>
</evidence>
<dbReference type="InterPro" id="IPR002403">
    <property type="entry name" value="Cyt_P450_E_grp-IV"/>
</dbReference>
<dbReference type="RefSeq" id="XP_024365247.1">
    <property type="nucleotide sequence ID" value="XM_024509479.2"/>
</dbReference>
<evidence type="ECO:0000256" key="4">
    <source>
        <dbReference type="ARBA" id="ARBA00023002"/>
    </source>
</evidence>
<comment type="catalytic activity">
    <reaction evidence="8">
        <text>5-dehydroepisterol + NADPH + O2 + H(+) = ergosta-5,7,22,24(28)-tetraen-3beta-ol + NADP(+) + 2 H2O</text>
        <dbReference type="Rhea" id="RHEA:33467"/>
        <dbReference type="ChEBI" id="CHEBI:15377"/>
        <dbReference type="ChEBI" id="CHEBI:15378"/>
        <dbReference type="ChEBI" id="CHEBI:15379"/>
        <dbReference type="ChEBI" id="CHEBI:18249"/>
        <dbReference type="ChEBI" id="CHEBI:52972"/>
        <dbReference type="ChEBI" id="CHEBI:57783"/>
        <dbReference type="ChEBI" id="CHEBI:58349"/>
        <dbReference type="EC" id="1.14.19.41"/>
    </reaction>
</comment>